<dbReference type="GO" id="GO:0030968">
    <property type="term" value="P:endoplasmic reticulum unfolded protein response"/>
    <property type="evidence" value="ECO:0007669"/>
    <property type="project" value="TreeGrafter"/>
</dbReference>
<sequence length="469" mass="50776">MEVVVRCSNTRHRVTLPTEATVQDLLLRVRDLTGLSPSRQVLKIGYPPQPVSFGRDGDRRLVDAGVHPKDLIIVEERKAGTLSDSREGAPSLANGCGTGGALERVDGASGDRDLAKRRKEGDARSEERLHVPGVVASSTDTRTASHDANRFAGRLEGSATSACPARQTALSSPAGCTPQPSALGSASHPPTLSSSLPPGSTRLTDGPDAARAMPLAPHSAACENSREAQGQLRRSLQAQVAHPGNVGDVFRFVVPSDNSCLFTCLSLLAAPDKRPQDLRQLVASAIANDPESFSSAILGRPREEYIHWITTPTSWGGYVELAILAQQLRHEVLVVDIETRRKDLYGDRNTGRRIMLLYDGVHYDAVLARPRGVFLAGRGETEQSRGGAFFPVGPRGQELFCYSVFSPNDTETEAKAMELASELHKKRNYVNLREMSLHCLVCGVGIRDQDAMRAHAKETGHANFGENRR</sequence>
<feature type="compositionally biased region" description="Low complexity" evidence="10">
    <location>
        <begin position="185"/>
        <end position="204"/>
    </location>
</feature>
<dbReference type="InterPro" id="IPR038765">
    <property type="entry name" value="Papain-like_cys_pep_sf"/>
</dbReference>
<evidence type="ECO:0000256" key="5">
    <source>
        <dbReference type="ARBA" id="ARBA00022786"/>
    </source>
</evidence>
<reference evidence="14" key="3">
    <citation type="journal article" date="2012" name="PLoS Pathog.">
        <title>Comparative genomics of the apicomplexan parasites Toxoplasma gondii and Neospora caninum: Coccidia differing in host range and transmission strategy.</title>
        <authorList>
            <person name="Reid A.J."/>
            <person name="Vermont S.J."/>
            <person name="Cotton J.A."/>
            <person name="Harris D."/>
            <person name="Hill-Cawthorne G.A."/>
            <person name="Konen-Waisman S."/>
            <person name="Latham S.M."/>
            <person name="Mourier T."/>
            <person name="Norton R."/>
            <person name="Quail M.A."/>
            <person name="Sanders M."/>
            <person name="Shanmugam D."/>
            <person name="Sohal A."/>
            <person name="Wasmuth J.D."/>
            <person name="Brunk B."/>
            <person name="Grigg M.E."/>
            <person name="Howard J.C."/>
            <person name="Parkinson J."/>
            <person name="Roos D.S."/>
            <person name="Trees A.J."/>
            <person name="Berriman M."/>
            <person name="Pain A."/>
            <person name="Wastling J.M."/>
        </authorList>
    </citation>
    <scope>NUCLEOTIDE SEQUENCE [LARGE SCALE GENOMIC DNA]</scope>
    <source>
        <strain evidence="14">Liverpool</strain>
    </source>
</reference>
<organism evidence="12 14">
    <name type="scientific">Neospora caninum (strain Liverpool)</name>
    <dbReference type="NCBI Taxonomy" id="572307"/>
    <lineage>
        <taxon>Eukaryota</taxon>
        <taxon>Sar</taxon>
        <taxon>Alveolata</taxon>
        <taxon>Apicomplexa</taxon>
        <taxon>Conoidasida</taxon>
        <taxon>Coccidia</taxon>
        <taxon>Eucoccidiorida</taxon>
        <taxon>Eimeriorina</taxon>
        <taxon>Sarcocystidae</taxon>
        <taxon>Neospora</taxon>
    </lineage>
</organism>
<evidence type="ECO:0000313" key="12">
    <source>
        <dbReference type="EMBL" id="CBZ56378.1"/>
    </source>
</evidence>
<evidence type="ECO:0000313" key="13">
    <source>
        <dbReference type="EMBL" id="CEL71138.1"/>
    </source>
</evidence>
<dbReference type="InParanoid" id="F0VRN0"/>
<keyword evidence="7 9" id="KW-0788">Thiol protease</keyword>
<keyword evidence="3" id="KW-0479">Metal-binding</keyword>
<keyword evidence="14" id="KW-1185">Reference proteome</keyword>
<evidence type="ECO:0000256" key="6">
    <source>
        <dbReference type="ARBA" id="ARBA00022801"/>
    </source>
</evidence>
<keyword evidence="4" id="KW-0863">Zinc-finger</keyword>
<evidence type="ECO:0000256" key="2">
    <source>
        <dbReference type="ARBA" id="ARBA00022670"/>
    </source>
</evidence>
<dbReference type="RefSeq" id="XP_003886403.1">
    <property type="nucleotide sequence ID" value="XM_003886354.1"/>
</dbReference>
<dbReference type="InterPro" id="IPR057766">
    <property type="entry name" value="Znf-C2H2_OTU1-like_C"/>
</dbReference>
<evidence type="ECO:0000256" key="10">
    <source>
        <dbReference type="SAM" id="MobiDB-lite"/>
    </source>
</evidence>
<evidence type="ECO:0000256" key="4">
    <source>
        <dbReference type="ARBA" id="ARBA00022771"/>
    </source>
</evidence>
<dbReference type="InterPro" id="IPR029071">
    <property type="entry name" value="Ubiquitin-like_domsf"/>
</dbReference>
<dbReference type="AlphaFoldDB" id="F0VRN0"/>
<dbReference type="Gene3D" id="3.10.20.90">
    <property type="entry name" value="Phosphatidylinositol 3-kinase Catalytic Subunit, Chain A, domain 1"/>
    <property type="match status" value="1"/>
</dbReference>
<proteinExistence type="predicted"/>
<feature type="domain" description="OTU" evidence="11">
    <location>
        <begin position="249"/>
        <end position="369"/>
    </location>
</feature>
<reference evidence="13" key="4">
    <citation type="journal article" date="2015" name="PLoS ONE">
        <title>Comprehensive Evaluation of Toxoplasma gondii VEG and Neospora caninum LIV Genomes with Tachyzoite Stage Transcriptome and Proteome Defines Novel Transcript Features.</title>
        <authorList>
            <person name="Ramaprasad A."/>
            <person name="Mourier T."/>
            <person name="Naeem R."/>
            <person name="Malas T.B."/>
            <person name="Moussa E."/>
            <person name="Panigrahi A."/>
            <person name="Vermont S.J."/>
            <person name="Otto T.D."/>
            <person name="Wastling J."/>
            <person name="Pain A."/>
        </authorList>
    </citation>
    <scope>NUCLEOTIDE SEQUENCE</scope>
    <source>
        <strain evidence="13">Liverpool</strain>
    </source>
</reference>
<dbReference type="SUPFAM" id="SSF54001">
    <property type="entry name" value="Cysteine proteinases"/>
    <property type="match status" value="1"/>
</dbReference>
<dbReference type="VEuPathDB" id="ToxoDB:NCLIV_068020"/>
<dbReference type="EMBL" id="FR823393">
    <property type="protein sequence ID" value="CBZ56378.1"/>
    <property type="molecule type" value="Genomic_DNA"/>
</dbReference>
<dbReference type="EC" id="3.4.19.12" evidence="9"/>
<reference evidence="12" key="1">
    <citation type="submission" date="2011-02" db="EMBL/GenBank/DDBJ databases">
        <authorList>
            <person name="Aslett M."/>
        </authorList>
    </citation>
    <scope>NUCLEOTIDE SEQUENCE</scope>
    <source>
        <strain evidence="12">Liverpool</strain>
    </source>
</reference>
<dbReference type="CDD" id="cd17059">
    <property type="entry name" value="Ubl_OTU1"/>
    <property type="match status" value="1"/>
</dbReference>
<dbReference type="PROSITE" id="PS50802">
    <property type="entry name" value="OTU"/>
    <property type="match status" value="1"/>
</dbReference>
<keyword evidence="8" id="KW-0862">Zinc</keyword>
<dbReference type="GO" id="GO:0004843">
    <property type="term" value="F:cysteine-type deubiquitinase activity"/>
    <property type="evidence" value="ECO:0007669"/>
    <property type="project" value="UniProtKB-UniRule"/>
</dbReference>
<evidence type="ECO:0000256" key="9">
    <source>
        <dbReference type="RuleBase" id="RU367104"/>
    </source>
</evidence>
<name>F0VRN0_NEOCL</name>
<accession>F0VRN0</accession>
<keyword evidence="9" id="KW-0963">Cytoplasm</keyword>
<dbReference type="InterPro" id="IPR003323">
    <property type="entry name" value="OTU_dom"/>
</dbReference>
<protein>
    <recommendedName>
        <fullName evidence="9">Ubiquitin thioesterase OTU</fullName>
        <ecNumber evidence="9">3.4.19.12</ecNumber>
    </recommendedName>
</protein>
<dbReference type="SUPFAM" id="SSF54236">
    <property type="entry name" value="Ubiquitin-like"/>
    <property type="match status" value="1"/>
</dbReference>
<evidence type="ECO:0000256" key="8">
    <source>
        <dbReference type="ARBA" id="ARBA00022833"/>
    </source>
</evidence>
<dbReference type="Gene3D" id="3.90.70.80">
    <property type="match status" value="1"/>
</dbReference>
<dbReference type="Pfam" id="PF21403">
    <property type="entry name" value="OTU1_UBXL"/>
    <property type="match status" value="1"/>
</dbReference>
<evidence type="ECO:0000256" key="3">
    <source>
        <dbReference type="ARBA" id="ARBA00022723"/>
    </source>
</evidence>
<evidence type="ECO:0000256" key="1">
    <source>
        <dbReference type="ARBA" id="ARBA00000707"/>
    </source>
</evidence>
<keyword evidence="6 9" id="KW-0378">Hydrolase</keyword>
<comment type="catalytic activity">
    <reaction evidence="1 9">
        <text>Thiol-dependent hydrolysis of ester, thioester, amide, peptide and isopeptide bonds formed by the C-terminal Gly of ubiquitin (a 76-residue protein attached to proteins as an intracellular targeting signal).</text>
        <dbReference type="EC" id="3.4.19.12"/>
    </reaction>
</comment>
<dbReference type="EMBL" id="LN714487">
    <property type="protein sequence ID" value="CEL71138.1"/>
    <property type="molecule type" value="Genomic_DNA"/>
</dbReference>
<keyword evidence="5 9" id="KW-0833">Ubl conjugation pathway</keyword>
<dbReference type="GO" id="GO:0036503">
    <property type="term" value="P:ERAD pathway"/>
    <property type="evidence" value="ECO:0007669"/>
    <property type="project" value="TreeGrafter"/>
</dbReference>
<comment type="function">
    <text evidence="9">Hydrolase that can remove conjugated ubiquitin from proteins and may therefore play an important regulatory role at the level of protein turnover by preventing degradation.</text>
</comment>
<comment type="subcellular location">
    <subcellularLocation>
        <location evidence="9">Cytoplasm</location>
    </subcellularLocation>
</comment>
<dbReference type="Proteomes" id="UP000007494">
    <property type="component" value="Chromosome XII"/>
</dbReference>
<dbReference type="GO" id="GO:0005829">
    <property type="term" value="C:cytosol"/>
    <property type="evidence" value="ECO:0007669"/>
    <property type="project" value="TreeGrafter"/>
</dbReference>
<dbReference type="GO" id="GO:0008270">
    <property type="term" value="F:zinc ion binding"/>
    <property type="evidence" value="ECO:0007669"/>
    <property type="project" value="UniProtKB-KW"/>
</dbReference>
<dbReference type="Pfam" id="PF02338">
    <property type="entry name" value="OTU"/>
    <property type="match status" value="1"/>
</dbReference>
<dbReference type="PANTHER" id="PTHR13312:SF0">
    <property type="entry name" value="UBIQUITIN THIOESTERASE OTU1"/>
    <property type="match status" value="1"/>
</dbReference>
<dbReference type="GO" id="GO:0005634">
    <property type="term" value="C:nucleus"/>
    <property type="evidence" value="ECO:0007669"/>
    <property type="project" value="TreeGrafter"/>
</dbReference>
<dbReference type="GO" id="GO:0016579">
    <property type="term" value="P:protein deubiquitination"/>
    <property type="evidence" value="ECO:0007669"/>
    <property type="project" value="TreeGrafter"/>
</dbReference>
<dbReference type="OrthoDB" id="330738at2759"/>
<evidence type="ECO:0000256" key="7">
    <source>
        <dbReference type="ARBA" id="ARBA00022807"/>
    </source>
</evidence>
<evidence type="ECO:0000313" key="14">
    <source>
        <dbReference type="Proteomes" id="UP000007494"/>
    </source>
</evidence>
<dbReference type="PANTHER" id="PTHR13312">
    <property type="entry name" value="HIV-INDUCED PROTEIN-7-LIKE PROTEASE"/>
    <property type="match status" value="1"/>
</dbReference>
<feature type="region of interest" description="Disordered" evidence="10">
    <location>
        <begin position="80"/>
        <end position="212"/>
    </location>
</feature>
<dbReference type="OMA" id="FRFVVPS"/>
<dbReference type="GeneID" id="13445601"/>
<feature type="compositionally biased region" description="Basic and acidic residues" evidence="10">
    <location>
        <begin position="103"/>
        <end position="130"/>
    </location>
</feature>
<gene>
    <name evidence="13" type="ORF">BN1204_068020</name>
    <name evidence="12" type="ORF">NCLIV_068020</name>
</gene>
<dbReference type="eggNOG" id="KOG3288">
    <property type="taxonomic scope" value="Eukaryota"/>
</dbReference>
<dbReference type="Pfam" id="PF24560">
    <property type="entry name" value="zf-C2H2_OTU1_C"/>
    <property type="match status" value="1"/>
</dbReference>
<reference evidence="12" key="2">
    <citation type="submission" date="2011-03" db="EMBL/GenBank/DDBJ databases">
        <title>Comparative genomics and transcriptomics of Neospora caninum and Toxoplasma gondii.</title>
        <authorList>
            <person name="Reid A.J."/>
            <person name="Sohal A."/>
            <person name="Harris D."/>
            <person name="Quail M."/>
            <person name="Sanders M."/>
            <person name="Berriman M."/>
            <person name="Wastling J.M."/>
            <person name="Pain A."/>
        </authorList>
    </citation>
    <scope>NUCLEOTIDE SEQUENCE</scope>
    <source>
        <strain evidence="12">Liverpool</strain>
    </source>
</reference>
<evidence type="ECO:0000259" key="11">
    <source>
        <dbReference type="PROSITE" id="PS50802"/>
    </source>
</evidence>
<dbReference type="InterPro" id="IPR048857">
    <property type="entry name" value="OTU1_Ubl"/>
</dbReference>
<dbReference type="MEROPS" id="C85.007"/>
<keyword evidence="2 12" id="KW-0645">Protease</keyword>
<dbReference type="CDD" id="cd22745">
    <property type="entry name" value="OTU_OTU1"/>
    <property type="match status" value="1"/>
</dbReference>